<organism evidence="7 8">
    <name type="scientific">Prauserella cavernicola</name>
    <dbReference type="NCBI Taxonomy" id="2800127"/>
    <lineage>
        <taxon>Bacteria</taxon>
        <taxon>Bacillati</taxon>
        <taxon>Actinomycetota</taxon>
        <taxon>Actinomycetes</taxon>
        <taxon>Pseudonocardiales</taxon>
        <taxon>Pseudonocardiaceae</taxon>
        <taxon>Prauserella</taxon>
    </lineage>
</organism>
<evidence type="ECO:0000259" key="6">
    <source>
        <dbReference type="PROSITE" id="PS50850"/>
    </source>
</evidence>
<dbReference type="PANTHER" id="PTHR23514">
    <property type="entry name" value="BYPASS OF STOP CODON PROTEIN 6"/>
    <property type="match status" value="1"/>
</dbReference>
<feature type="transmembrane region" description="Helical" evidence="5">
    <location>
        <begin position="153"/>
        <end position="175"/>
    </location>
</feature>
<gene>
    <name evidence="7" type="ORF">JHE00_18650</name>
</gene>
<feature type="transmembrane region" description="Helical" evidence="5">
    <location>
        <begin position="289"/>
        <end position="313"/>
    </location>
</feature>
<feature type="transmembrane region" description="Helical" evidence="5">
    <location>
        <begin position="124"/>
        <end position="147"/>
    </location>
</feature>
<evidence type="ECO:0000256" key="2">
    <source>
        <dbReference type="ARBA" id="ARBA00022692"/>
    </source>
</evidence>
<dbReference type="InterPro" id="IPR036259">
    <property type="entry name" value="MFS_trans_sf"/>
</dbReference>
<feature type="transmembrane region" description="Helical" evidence="5">
    <location>
        <begin position="352"/>
        <end position="373"/>
    </location>
</feature>
<dbReference type="Proteomes" id="UP000635245">
    <property type="component" value="Unassembled WGS sequence"/>
</dbReference>
<reference evidence="7" key="1">
    <citation type="submission" date="2020-12" db="EMBL/GenBank/DDBJ databases">
        <title>Prauserella sp. ASG 168, a novel actinomycete isolated from cave rock.</title>
        <authorList>
            <person name="Suriyachadkun C."/>
        </authorList>
    </citation>
    <scope>NUCLEOTIDE SEQUENCE</scope>
    <source>
        <strain evidence="7">ASG 168</strain>
    </source>
</reference>
<dbReference type="InterPro" id="IPR020846">
    <property type="entry name" value="MFS_dom"/>
</dbReference>
<dbReference type="AlphaFoldDB" id="A0A934V6M2"/>
<dbReference type="InterPro" id="IPR011701">
    <property type="entry name" value="MFS"/>
</dbReference>
<feature type="transmembrane region" description="Helical" evidence="5">
    <location>
        <begin position="196"/>
        <end position="214"/>
    </location>
</feature>
<dbReference type="PANTHER" id="PTHR23514:SF13">
    <property type="entry name" value="INNER MEMBRANE PROTEIN YBJJ"/>
    <property type="match status" value="1"/>
</dbReference>
<dbReference type="PROSITE" id="PS50850">
    <property type="entry name" value="MFS"/>
    <property type="match status" value="1"/>
</dbReference>
<keyword evidence="3 5" id="KW-1133">Transmembrane helix</keyword>
<dbReference type="Pfam" id="PF07690">
    <property type="entry name" value="MFS_1"/>
    <property type="match status" value="1"/>
</dbReference>
<evidence type="ECO:0000256" key="5">
    <source>
        <dbReference type="SAM" id="Phobius"/>
    </source>
</evidence>
<dbReference type="GO" id="GO:0022857">
    <property type="term" value="F:transmembrane transporter activity"/>
    <property type="evidence" value="ECO:0007669"/>
    <property type="project" value="InterPro"/>
</dbReference>
<feature type="transmembrane region" description="Helical" evidence="5">
    <location>
        <begin position="33"/>
        <end position="55"/>
    </location>
</feature>
<feature type="transmembrane region" description="Helical" evidence="5">
    <location>
        <begin position="234"/>
        <end position="251"/>
    </location>
</feature>
<feature type="transmembrane region" description="Helical" evidence="5">
    <location>
        <begin position="62"/>
        <end position="81"/>
    </location>
</feature>
<protein>
    <submittedName>
        <fullName evidence="7">MFS transporter</fullName>
    </submittedName>
</protein>
<dbReference type="SUPFAM" id="SSF103473">
    <property type="entry name" value="MFS general substrate transporter"/>
    <property type="match status" value="1"/>
</dbReference>
<evidence type="ECO:0000256" key="3">
    <source>
        <dbReference type="ARBA" id="ARBA00022989"/>
    </source>
</evidence>
<dbReference type="InterPro" id="IPR051788">
    <property type="entry name" value="MFS_Transporter"/>
</dbReference>
<evidence type="ECO:0000256" key="4">
    <source>
        <dbReference type="ARBA" id="ARBA00023136"/>
    </source>
</evidence>
<evidence type="ECO:0000313" key="8">
    <source>
        <dbReference type="Proteomes" id="UP000635245"/>
    </source>
</evidence>
<dbReference type="Gene3D" id="1.20.1250.20">
    <property type="entry name" value="MFS general substrate transporter like domains"/>
    <property type="match status" value="2"/>
</dbReference>
<keyword evidence="4 5" id="KW-0472">Membrane</keyword>
<sequence>MIVVFAFNGATLGSWAPRTPALSEQIGVGPGPFGLALLGASVGMLLSATISGRLVERVGARAVILGSSLAVCLVLPLVGSAQSVPWLAAALFGLGAASGALDVSMNIAGVAVERTLGRPTMPLFHAWFSFGALAGSGGAALAAGNGLSPTRHLLVAALIGALMVAVVVRALPGVAPRTERSVERPAGGVPLVRRPALWLLAAIALCSAIAEGASSDWSALLLVTEQGASEGAAALAYAGFSLAMAFARLAGSWTQARFGAVRLLTAGAACAGTGVVTAALVGIPAVSYAGFVLAGAGLAACFPVALGLAGEAGKRPDNSGGEREVAFVTAIAYTGFLAGPPVIGGIAHVTSLSISFVVVGLVAAVIAPAALAAKRFVERERVARDSSHVLR</sequence>
<evidence type="ECO:0000313" key="7">
    <source>
        <dbReference type="EMBL" id="MBK1786355.1"/>
    </source>
</evidence>
<comment type="subcellular location">
    <subcellularLocation>
        <location evidence="1">Cell membrane</location>
        <topology evidence="1">Multi-pass membrane protein</topology>
    </subcellularLocation>
</comment>
<name>A0A934V6M2_9PSEU</name>
<keyword evidence="8" id="KW-1185">Reference proteome</keyword>
<feature type="transmembrane region" description="Helical" evidence="5">
    <location>
        <begin position="325"/>
        <end position="346"/>
    </location>
</feature>
<proteinExistence type="predicted"/>
<keyword evidence="2 5" id="KW-0812">Transmembrane</keyword>
<accession>A0A934V6M2</accession>
<feature type="transmembrane region" description="Helical" evidence="5">
    <location>
        <begin position="87"/>
        <end position="112"/>
    </location>
</feature>
<feature type="domain" description="Major facilitator superfamily (MFS) profile" evidence="6">
    <location>
        <begin position="153"/>
        <end position="391"/>
    </location>
</feature>
<evidence type="ECO:0000256" key="1">
    <source>
        <dbReference type="ARBA" id="ARBA00004651"/>
    </source>
</evidence>
<feature type="transmembrane region" description="Helical" evidence="5">
    <location>
        <begin position="263"/>
        <end position="283"/>
    </location>
</feature>
<dbReference type="GO" id="GO:0005886">
    <property type="term" value="C:plasma membrane"/>
    <property type="evidence" value="ECO:0007669"/>
    <property type="project" value="UniProtKB-SubCell"/>
</dbReference>
<dbReference type="EMBL" id="JAENJH010000004">
    <property type="protein sequence ID" value="MBK1786355.1"/>
    <property type="molecule type" value="Genomic_DNA"/>
</dbReference>
<dbReference type="CDD" id="cd17393">
    <property type="entry name" value="MFS_MosC_like"/>
    <property type="match status" value="1"/>
</dbReference>
<comment type="caution">
    <text evidence="7">The sequence shown here is derived from an EMBL/GenBank/DDBJ whole genome shotgun (WGS) entry which is preliminary data.</text>
</comment>